<feature type="region of interest" description="Disordered" evidence="6">
    <location>
        <begin position="297"/>
        <end position="317"/>
    </location>
</feature>
<reference evidence="8" key="2">
    <citation type="journal article" date="2021" name="PeerJ">
        <title>Extensive microbial diversity within the chicken gut microbiome revealed by metagenomics and culture.</title>
        <authorList>
            <person name="Gilroy R."/>
            <person name="Ravi A."/>
            <person name="Getino M."/>
            <person name="Pursley I."/>
            <person name="Horton D.L."/>
            <person name="Alikhan N.F."/>
            <person name="Baker D."/>
            <person name="Gharbi K."/>
            <person name="Hall N."/>
            <person name="Watson M."/>
            <person name="Adriaenssens E.M."/>
            <person name="Foster-Nyarko E."/>
            <person name="Jarju S."/>
            <person name="Secka A."/>
            <person name="Antonio M."/>
            <person name="Oren A."/>
            <person name="Chaudhuri R.R."/>
            <person name="La Ragione R."/>
            <person name="Hildebrand F."/>
            <person name="Pallen M.J."/>
        </authorList>
    </citation>
    <scope>NUCLEOTIDE SEQUENCE</scope>
    <source>
        <strain evidence="8">ChiW25-3613</strain>
    </source>
</reference>
<keyword evidence="3 7" id="KW-0812">Transmembrane</keyword>
<feature type="compositionally biased region" description="Gly residues" evidence="6">
    <location>
        <begin position="308"/>
        <end position="317"/>
    </location>
</feature>
<evidence type="ECO:0000313" key="8">
    <source>
        <dbReference type="EMBL" id="HIR40011.1"/>
    </source>
</evidence>
<evidence type="ECO:0000256" key="2">
    <source>
        <dbReference type="ARBA" id="ARBA00022475"/>
    </source>
</evidence>
<comment type="subcellular location">
    <subcellularLocation>
        <location evidence="1">Cell membrane</location>
        <topology evidence="1">Multi-pass membrane protein</topology>
    </subcellularLocation>
</comment>
<feature type="transmembrane region" description="Helical" evidence="7">
    <location>
        <begin position="131"/>
        <end position="152"/>
    </location>
</feature>
<feature type="transmembrane region" description="Helical" evidence="7">
    <location>
        <begin position="236"/>
        <end position="260"/>
    </location>
</feature>
<dbReference type="EMBL" id="DVHB01000112">
    <property type="protein sequence ID" value="HIR40011.1"/>
    <property type="molecule type" value="Genomic_DNA"/>
</dbReference>
<dbReference type="Proteomes" id="UP000824179">
    <property type="component" value="Unassembled WGS sequence"/>
</dbReference>
<keyword evidence="5 7" id="KW-0472">Membrane</keyword>
<evidence type="ECO:0000256" key="7">
    <source>
        <dbReference type="SAM" id="Phobius"/>
    </source>
</evidence>
<dbReference type="GO" id="GO:0022857">
    <property type="term" value="F:transmembrane transporter activity"/>
    <property type="evidence" value="ECO:0007669"/>
    <property type="project" value="InterPro"/>
</dbReference>
<comment type="caution">
    <text evidence="8">The sequence shown here is derived from an EMBL/GenBank/DDBJ whole genome shotgun (WGS) entry which is preliminary data.</text>
</comment>
<evidence type="ECO:0000256" key="6">
    <source>
        <dbReference type="SAM" id="MobiDB-lite"/>
    </source>
</evidence>
<organism evidence="8 9">
    <name type="scientific">Candidatus Coproplasma stercoripullorum</name>
    <dbReference type="NCBI Taxonomy" id="2840751"/>
    <lineage>
        <taxon>Bacteria</taxon>
        <taxon>Bacillati</taxon>
        <taxon>Bacillota</taxon>
        <taxon>Clostridia</taxon>
        <taxon>Eubacteriales</taxon>
        <taxon>Candidatus Coproplasma</taxon>
    </lineage>
</organism>
<evidence type="ECO:0000256" key="5">
    <source>
        <dbReference type="ARBA" id="ARBA00023136"/>
    </source>
</evidence>
<feature type="transmembrane region" description="Helical" evidence="7">
    <location>
        <begin position="182"/>
        <end position="204"/>
    </location>
</feature>
<feature type="transmembrane region" description="Helical" evidence="7">
    <location>
        <begin position="6"/>
        <end position="25"/>
    </location>
</feature>
<name>A0A9D1AHV2_9FIRM</name>
<dbReference type="Pfam" id="PF02653">
    <property type="entry name" value="BPD_transp_2"/>
    <property type="match status" value="1"/>
</dbReference>
<accession>A0A9D1AHV2</accession>
<protein>
    <submittedName>
        <fullName evidence="8">ABC transporter permease</fullName>
    </submittedName>
</protein>
<sequence length="317" mass="33537">MFWSALPGAIALGLIWGIMAIGVYITYKVLDFADLTVDGSICTGGAVCAVLMAAGVNAWLAILVAMLAGALAGLVTGIFHTLMGIPAILSGILTQLILWSVNLKIMGQANTAVDTRGQYVIISATSMENTAWSILILVGFIAVIVGLLYWFFGTEMGCGIRATGNNPNMSRAQGINVNLNKIIGLMLSNALVALAGALLVQYQGFADINMGRGAIVIGLAAVIIGEAIVTRISRNFAVQLLGVVLGGIIYYIVYQFVIWLNIDTEYLKMLAAIVVAIFLAVPYLKEKYFSKIKWKRRKKAGPAADGEGLAGGDGDGK</sequence>
<evidence type="ECO:0000256" key="4">
    <source>
        <dbReference type="ARBA" id="ARBA00022989"/>
    </source>
</evidence>
<dbReference type="PANTHER" id="PTHR32196:SF69">
    <property type="entry name" value="BRANCHED-CHAIN AMINO ACID TRANSPORT SYSTEM, PERMEASE PROTEIN"/>
    <property type="match status" value="1"/>
</dbReference>
<feature type="transmembrane region" description="Helical" evidence="7">
    <location>
        <begin position="82"/>
        <end position="101"/>
    </location>
</feature>
<proteinExistence type="predicted"/>
<feature type="transmembrane region" description="Helical" evidence="7">
    <location>
        <begin position="210"/>
        <end position="229"/>
    </location>
</feature>
<keyword evidence="2" id="KW-1003">Cell membrane</keyword>
<gene>
    <name evidence="8" type="ORF">IAB90_06490</name>
</gene>
<feature type="transmembrane region" description="Helical" evidence="7">
    <location>
        <begin position="266"/>
        <end position="284"/>
    </location>
</feature>
<reference evidence="8" key="1">
    <citation type="submission" date="2020-10" db="EMBL/GenBank/DDBJ databases">
        <authorList>
            <person name="Gilroy R."/>
        </authorList>
    </citation>
    <scope>NUCLEOTIDE SEQUENCE</scope>
    <source>
        <strain evidence="8">ChiW25-3613</strain>
    </source>
</reference>
<dbReference type="InterPro" id="IPR001851">
    <property type="entry name" value="ABC_transp_permease"/>
</dbReference>
<evidence type="ECO:0000256" key="1">
    <source>
        <dbReference type="ARBA" id="ARBA00004651"/>
    </source>
</evidence>
<dbReference type="CDD" id="cd06574">
    <property type="entry name" value="TM_PBP1_branched-chain-AA_like"/>
    <property type="match status" value="1"/>
</dbReference>
<keyword evidence="4 7" id="KW-1133">Transmembrane helix</keyword>
<evidence type="ECO:0000256" key="3">
    <source>
        <dbReference type="ARBA" id="ARBA00022692"/>
    </source>
</evidence>
<evidence type="ECO:0000313" key="9">
    <source>
        <dbReference type="Proteomes" id="UP000824179"/>
    </source>
</evidence>
<dbReference type="AlphaFoldDB" id="A0A9D1AHV2"/>
<dbReference type="GO" id="GO:0005886">
    <property type="term" value="C:plasma membrane"/>
    <property type="evidence" value="ECO:0007669"/>
    <property type="project" value="UniProtKB-SubCell"/>
</dbReference>
<dbReference type="PANTHER" id="PTHR32196">
    <property type="entry name" value="ABC TRANSPORTER PERMEASE PROTEIN YPHD-RELATED-RELATED"/>
    <property type="match status" value="1"/>
</dbReference>